<dbReference type="EMBL" id="BDGG01000007">
    <property type="protein sequence ID" value="GAV01962.1"/>
    <property type="molecule type" value="Genomic_DNA"/>
</dbReference>
<accession>A0A1D1VK02</accession>
<evidence type="ECO:0000313" key="1">
    <source>
        <dbReference type="EMBL" id="GAV01962.1"/>
    </source>
</evidence>
<proteinExistence type="predicted"/>
<sequence length="83" mass="9155">MAVSERLQAFLLTAAGQAGGNVAVSHCSSRETNRYAHCQTLGLDETWLSNLQRWKTRPNCGEIGLGYDKVTVVDKIMKGTMLR</sequence>
<evidence type="ECO:0000313" key="2">
    <source>
        <dbReference type="Proteomes" id="UP000186922"/>
    </source>
</evidence>
<dbReference type="AlphaFoldDB" id="A0A1D1VK02"/>
<dbReference type="Proteomes" id="UP000186922">
    <property type="component" value="Unassembled WGS sequence"/>
</dbReference>
<organism evidence="1 2">
    <name type="scientific">Ramazzottius varieornatus</name>
    <name type="common">Water bear</name>
    <name type="synonym">Tardigrade</name>
    <dbReference type="NCBI Taxonomy" id="947166"/>
    <lineage>
        <taxon>Eukaryota</taxon>
        <taxon>Metazoa</taxon>
        <taxon>Ecdysozoa</taxon>
        <taxon>Tardigrada</taxon>
        <taxon>Eutardigrada</taxon>
        <taxon>Parachela</taxon>
        <taxon>Hypsibioidea</taxon>
        <taxon>Ramazzottiidae</taxon>
        <taxon>Ramazzottius</taxon>
    </lineage>
</organism>
<reference evidence="1 2" key="1">
    <citation type="journal article" date="2016" name="Nat. Commun.">
        <title>Extremotolerant tardigrade genome and improved radiotolerance of human cultured cells by tardigrade-unique protein.</title>
        <authorList>
            <person name="Hashimoto T."/>
            <person name="Horikawa D.D."/>
            <person name="Saito Y."/>
            <person name="Kuwahara H."/>
            <person name="Kozuka-Hata H."/>
            <person name="Shin-I T."/>
            <person name="Minakuchi Y."/>
            <person name="Ohishi K."/>
            <person name="Motoyama A."/>
            <person name="Aizu T."/>
            <person name="Enomoto A."/>
            <person name="Kondo K."/>
            <person name="Tanaka S."/>
            <person name="Hara Y."/>
            <person name="Koshikawa S."/>
            <person name="Sagara H."/>
            <person name="Miura T."/>
            <person name="Yokobori S."/>
            <person name="Miyagawa K."/>
            <person name="Suzuki Y."/>
            <person name="Kubo T."/>
            <person name="Oyama M."/>
            <person name="Kohara Y."/>
            <person name="Fujiyama A."/>
            <person name="Arakawa K."/>
            <person name="Katayama T."/>
            <person name="Toyoda A."/>
            <person name="Kunieda T."/>
        </authorList>
    </citation>
    <scope>NUCLEOTIDE SEQUENCE [LARGE SCALE GENOMIC DNA]</scope>
    <source>
        <strain evidence="1 2">YOKOZUNA-1</strain>
    </source>
</reference>
<keyword evidence="2" id="KW-1185">Reference proteome</keyword>
<gene>
    <name evidence="1" type="primary">RvY_12587-1</name>
    <name evidence="1" type="synonym">RvY_12587.1</name>
    <name evidence="1" type="ORF">RvY_12587</name>
</gene>
<protein>
    <submittedName>
        <fullName evidence="1">Uncharacterized protein</fullName>
    </submittedName>
</protein>
<name>A0A1D1VK02_RAMVA</name>
<comment type="caution">
    <text evidence="1">The sequence shown here is derived from an EMBL/GenBank/DDBJ whole genome shotgun (WGS) entry which is preliminary data.</text>
</comment>